<evidence type="ECO:0000313" key="6">
    <source>
        <dbReference type="EMBL" id="QJR02289.1"/>
    </source>
</evidence>
<evidence type="ECO:0000256" key="4">
    <source>
        <dbReference type="PROSITE-ProRule" id="PRU00335"/>
    </source>
</evidence>
<dbReference type="AlphaFoldDB" id="A0A6M4G5A7"/>
<dbReference type="EMBL" id="CP053021">
    <property type="protein sequence ID" value="QJR02289.1"/>
    <property type="molecule type" value="Genomic_DNA"/>
</dbReference>
<feature type="domain" description="HTH tetR-type" evidence="5">
    <location>
        <begin position="22"/>
        <end position="82"/>
    </location>
</feature>
<evidence type="ECO:0000256" key="2">
    <source>
        <dbReference type="ARBA" id="ARBA00023125"/>
    </source>
</evidence>
<dbReference type="InterPro" id="IPR001647">
    <property type="entry name" value="HTH_TetR"/>
</dbReference>
<accession>A0A6M4G5A7</accession>
<sequence length="217" mass="23636">MKTALAQPKENQSGQRMGAKGLKTRRRLIDATVDLLNGIPIRDIKVVDIAARAKTASATFYLYFDSVIEVVCAASAELVQSTPQIMALFDSEWTQDNSMEKAISLVRLYIAFWDGHRALLRTRNLAAEEGDVRFVQVREDSVRPLLVALADRIVAAQQAGRTPSFAPAAAMSGTIMMMLERLGALMDVHRARSDVTLEGMIAACAQQVATSVGFPPA</sequence>
<evidence type="ECO:0000259" key="5">
    <source>
        <dbReference type="PROSITE" id="PS50977"/>
    </source>
</evidence>
<evidence type="ECO:0000313" key="7">
    <source>
        <dbReference type="Proteomes" id="UP000502611"/>
    </source>
</evidence>
<dbReference type="SUPFAM" id="SSF48498">
    <property type="entry name" value="Tetracyclin repressor-like, C-terminal domain"/>
    <property type="match status" value="1"/>
</dbReference>
<dbReference type="Gene3D" id="1.10.10.60">
    <property type="entry name" value="Homeodomain-like"/>
    <property type="match status" value="1"/>
</dbReference>
<dbReference type="Proteomes" id="UP000502611">
    <property type="component" value="Chromosome"/>
</dbReference>
<dbReference type="InterPro" id="IPR036271">
    <property type="entry name" value="Tet_transcr_reg_TetR-rel_C_sf"/>
</dbReference>
<proteinExistence type="predicted"/>
<dbReference type="SUPFAM" id="SSF46689">
    <property type="entry name" value="Homeodomain-like"/>
    <property type="match status" value="1"/>
</dbReference>
<keyword evidence="3" id="KW-0804">Transcription</keyword>
<dbReference type="Gene3D" id="1.10.357.10">
    <property type="entry name" value="Tetracycline Repressor, domain 2"/>
    <property type="match status" value="1"/>
</dbReference>
<reference evidence="6 7" key="1">
    <citation type="submission" date="2020-04" db="EMBL/GenBank/DDBJ databases">
        <title>The Whole Genome Analysis of High salt-tolerant Sphingobium yanoikuyae YC-XJ2 with Aryl organophosphorus flame retardants (aryl-OPFRs)-degrading capacity and characteristics of Related phosphotriesterase.</title>
        <authorList>
            <person name="Li X."/>
        </authorList>
    </citation>
    <scope>NUCLEOTIDE SEQUENCE [LARGE SCALE GENOMIC DNA]</scope>
    <source>
        <strain evidence="6 7">YC-XJ2</strain>
    </source>
</reference>
<dbReference type="Pfam" id="PF19352">
    <property type="entry name" value="TetR_C_38"/>
    <property type="match status" value="1"/>
</dbReference>
<dbReference type="PROSITE" id="PS50977">
    <property type="entry name" value="HTH_TETR_2"/>
    <property type="match status" value="1"/>
</dbReference>
<dbReference type="RefSeq" id="WP_169860788.1">
    <property type="nucleotide sequence ID" value="NZ_CP053021.1"/>
</dbReference>
<gene>
    <name evidence="6" type="ORF">HH800_08895</name>
</gene>
<keyword evidence="1" id="KW-0805">Transcription regulation</keyword>
<organism evidence="6 7">
    <name type="scientific">Sphingobium yanoikuyae</name>
    <name type="common">Sphingomonas yanoikuyae</name>
    <dbReference type="NCBI Taxonomy" id="13690"/>
    <lineage>
        <taxon>Bacteria</taxon>
        <taxon>Pseudomonadati</taxon>
        <taxon>Pseudomonadota</taxon>
        <taxon>Alphaproteobacteria</taxon>
        <taxon>Sphingomonadales</taxon>
        <taxon>Sphingomonadaceae</taxon>
        <taxon>Sphingobium</taxon>
    </lineage>
</organism>
<protein>
    <submittedName>
        <fullName evidence="6">TetR/AcrR family transcriptional regulator</fullName>
    </submittedName>
</protein>
<keyword evidence="2 4" id="KW-0238">DNA-binding</keyword>
<dbReference type="InterPro" id="IPR009057">
    <property type="entry name" value="Homeodomain-like_sf"/>
</dbReference>
<name>A0A6M4G5A7_SPHYA</name>
<dbReference type="InterPro" id="IPR011075">
    <property type="entry name" value="TetR_C"/>
</dbReference>
<feature type="DNA-binding region" description="H-T-H motif" evidence="4">
    <location>
        <begin position="45"/>
        <end position="64"/>
    </location>
</feature>
<evidence type="ECO:0000256" key="1">
    <source>
        <dbReference type="ARBA" id="ARBA00023015"/>
    </source>
</evidence>
<evidence type="ECO:0000256" key="3">
    <source>
        <dbReference type="ARBA" id="ARBA00023163"/>
    </source>
</evidence>
<dbReference type="GO" id="GO:0003677">
    <property type="term" value="F:DNA binding"/>
    <property type="evidence" value="ECO:0007669"/>
    <property type="project" value="UniProtKB-UniRule"/>
</dbReference>